<evidence type="ECO:0000313" key="5">
    <source>
        <dbReference type="EMBL" id="CAF0721330.1"/>
    </source>
</evidence>
<protein>
    <submittedName>
        <fullName evidence="6">Uncharacterized protein</fullName>
    </submittedName>
</protein>
<comment type="similarity">
    <text evidence="1">Belongs to the PACS family.</text>
</comment>
<evidence type="ECO:0000259" key="4">
    <source>
        <dbReference type="Pfam" id="PF25332"/>
    </source>
</evidence>
<organism evidence="6 9">
    <name type="scientific">Didymodactylos carnosus</name>
    <dbReference type="NCBI Taxonomy" id="1234261"/>
    <lineage>
        <taxon>Eukaryota</taxon>
        <taxon>Metazoa</taxon>
        <taxon>Spiralia</taxon>
        <taxon>Gnathifera</taxon>
        <taxon>Rotifera</taxon>
        <taxon>Eurotatoria</taxon>
        <taxon>Bdelloidea</taxon>
        <taxon>Philodinida</taxon>
        <taxon>Philodinidae</taxon>
        <taxon>Didymodactylos</taxon>
    </lineage>
</organism>
<feature type="domain" description="Phosphofurin acidic cluster sorting protein 1/2 C-terminal" evidence="3">
    <location>
        <begin position="158"/>
        <end position="208"/>
    </location>
</feature>
<evidence type="ECO:0000313" key="6">
    <source>
        <dbReference type="EMBL" id="CAF0791883.1"/>
    </source>
</evidence>
<comment type="caution">
    <text evidence="6">The sequence shown here is derived from an EMBL/GenBank/DDBJ whole genome shotgun (WGS) entry which is preliminary data.</text>
</comment>
<accession>A0A813S3Z7</accession>
<dbReference type="InterPro" id="IPR019381">
    <property type="entry name" value="PACS1/2_C"/>
</dbReference>
<dbReference type="Proteomes" id="UP000682733">
    <property type="component" value="Unassembled WGS sequence"/>
</dbReference>
<dbReference type="PANTHER" id="PTHR13280:SF17">
    <property type="entry name" value="KRUEPPEL TARGET AT 95D, ISOFORM A"/>
    <property type="match status" value="1"/>
</dbReference>
<dbReference type="Proteomes" id="UP000677228">
    <property type="component" value="Unassembled WGS sequence"/>
</dbReference>
<dbReference type="Pfam" id="PF25332">
    <property type="entry name" value="C2_PACS_N"/>
    <property type="match status" value="1"/>
</dbReference>
<dbReference type="Proteomes" id="UP000681722">
    <property type="component" value="Unassembled WGS sequence"/>
</dbReference>
<evidence type="ECO:0000313" key="7">
    <source>
        <dbReference type="EMBL" id="CAF3492711.1"/>
    </source>
</evidence>
<dbReference type="EMBL" id="CAJNOQ010000357">
    <property type="protein sequence ID" value="CAF0791883.1"/>
    <property type="molecule type" value="Genomic_DNA"/>
</dbReference>
<evidence type="ECO:0000256" key="1">
    <source>
        <dbReference type="ARBA" id="ARBA00008590"/>
    </source>
</evidence>
<name>A0A813S3Z7_9BILA</name>
<gene>
    <name evidence="6" type="ORF">GPM918_LOCUS3043</name>
    <name evidence="5" type="ORF">OVA965_LOCUS63</name>
    <name evidence="8" type="ORF">SRO942_LOCUS3043</name>
    <name evidence="7" type="ORF">TMI583_LOCUS63</name>
</gene>
<dbReference type="EMBL" id="CAJOBC010000357">
    <property type="protein sequence ID" value="CAF3576086.1"/>
    <property type="molecule type" value="Genomic_DNA"/>
</dbReference>
<dbReference type="GO" id="GO:0072659">
    <property type="term" value="P:protein localization to plasma membrane"/>
    <property type="evidence" value="ECO:0007669"/>
    <property type="project" value="TreeGrafter"/>
</dbReference>
<dbReference type="OrthoDB" id="28829at2759"/>
<dbReference type="EMBL" id="CAJOBA010000003">
    <property type="protein sequence ID" value="CAF3492711.1"/>
    <property type="molecule type" value="Genomic_DNA"/>
</dbReference>
<evidence type="ECO:0000313" key="9">
    <source>
        <dbReference type="Proteomes" id="UP000663829"/>
    </source>
</evidence>
<evidence type="ECO:0000256" key="2">
    <source>
        <dbReference type="ARBA" id="ARBA00022553"/>
    </source>
</evidence>
<dbReference type="EMBL" id="CAJNOK010000003">
    <property type="protein sequence ID" value="CAF0721330.1"/>
    <property type="molecule type" value="Genomic_DNA"/>
</dbReference>
<dbReference type="PANTHER" id="PTHR13280">
    <property type="entry name" value="PHOSPHOFURIN ACIDIC CLUSTER SORTING PROTEIN"/>
    <property type="match status" value="1"/>
</dbReference>
<reference evidence="6" key="1">
    <citation type="submission" date="2021-02" db="EMBL/GenBank/DDBJ databases">
        <authorList>
            <person name="Nowell W R."/>
        </authorList>
    </citation>
    <scope>NUCLEOTIDE SEQUENCE</scope>
</reference>
<dbReference type="AlphaFoldDB" id="A0A813S3Z7"/>
<keyword evidence="2" id="KW-0597">Phosphoprotein</keyword>
<sequence length="229" mass="26475">MYPHYFKRDINKLQIYIHRRKNRPVIDYKTLLRGTISLKVIQCPQSIDYIHLYMNSNEKKQQHYLTAVDNHNAQYYQTTSDVATELGQTTGIRSDKIKRWATTTTHTQQMMSIGSGQIEVDKNFGDYVDNDKNPSDIDDNNFAFGNEKKKFINPITAQSKQVTLVRVVFLGNDVFVNSFLQSYVECLASKPKEWMAYFRFDFIPVGASSSFELSGQQQLLDEVPLSIFS</sequence>
<dbReference type="Proteomes" id="UP000663829">
    <property type="component" value="Unassembled WGS sequence"/>
</dbReference>
<dbReference type="Pfam" id="PF10254">
    <property type="entry name" value="Pacs-1"/>
    <property type="match status" value="1"/>
</dbReference>
<dbReference type="InterPro" id="IPR057541">
    <property type="entry name" value="PACS1/2_N"/>
</dbReference>
<evidence type="ECO:0000313" key="8">
    <source>
        <dbReference type="EMBL" id="CAF3576086.1"/>
    </source>
</evidence>
<evidence type="ECO:0000259" key="3">
    <source>
        <dbReference type="Pfam" id="PF10254"/>
    </source>
</evidence>
<feature type="domain" description="Phosphofurin acidic cluster sorting protein 1/2 N-terminal C2" evidence="4">
    <location>
        <begin position="2"/>
        <end position="68"/>
    </location>
</feature>
<keyword evidence="9" id="KW-1185">Reference proteome</keyword>
<proteinExistence type="inferred from homology"/>